<dbReference type="CDD" id="cd07729">
    <property type="entry name" value="AHL_lactonase_MBL-fold"/>
    <property type="match status" value="1"/>
</dbReference>
<name>A0ABS1V4M1_9PROT</name>
<reference evidence="7 8" key="1">
    <citation type="submission" date="2021-01" db="EMBL/GenBank/DDBJ databases">
        <title>Belnapia mucosa sp. nov. and Belnapia arida sp. nov., isolated from the Tabernas Desert (Almeria, Spain).</title>
        <authorList>
            <person name="Molina-Menor E."/>
            <person name="Vidal-Verdu A."/>
            <person name="Calonge A."/>
            <person name="Satari L."/>
            <person name="Pereto Magraner J."/>
            <person name="Porcar Miralles M."/>
        </authorList>
    </citation>
    <scope>NUCLEOTIDE SEQUENCE [LARGE SCALE GENOMIC DNA]</scope>
    <source>
        <strain evidence="7 8">T6</strain>
    </source>
</reference>
<feature type="domain" description="Metallo-beta-lactamase" evidence="6">
    <location>
        <begin position="52"/>
        <end position="264"/>
    </location>
</feature>
<dbReference type="InterPro" id="IPR036866">
    <property type="entry name" value="RibonucZ/Hydroxyglut_hydro"/>
</dbReference>
<dbReference type="Pfam" id="PF00753">
    <property type="entry name" value="Lactamase_B"/>
    <property type="match status" value="1"/>
</dbReference>
<dbReference type="SMART" id="SM00849">
    <property type="entry name" value="Lactamase_B"/>
    <property type="match status" value="1"/>
</dbReference>
<organism evidence="7 8">
    <name type="scientific">Belnapia mucosa</name>
    <dbReference type="NCBI Taxonomy" id="2804532"/>
    <lineage>
        <taxon>Bacteria</taxon>
        <taxon>Pseudomonadati</taxon>
        <taxon>Pseudomonadota</taxon>
        <taxon>Alphaproteobacteria</taxon>
        <taxon>Acetobacterales</taxon>
        <taxon>Roseomonadaceae</taxon>
        <taxon>Belnapia</taxon>
    </lineage>
</organism>
<sequence length="299" mass="32879">MQAILRERAGRMAGIGDHSIWSFCFAKGVLPCDFIRGSPIASNTGTHEIPMIYSAIRPAGTDRLFLVDTGFAGGDSMTGRRFADVETPEEVLGKVGLAPAQVDTILLTHLHFDHAGNIDAFPGAEIIVQRSEYEGWQRALAELEDNAAGKQSWVLSSLNLDDIARMERAVAAGRVRFVEGDVEVFPGITLRLEPESHSFGSQWVEVATPDGPFVLAGDVLASYANIERMWPPGYHQGNGWRLLQGYRRLRALVGEELHRIVPGHDMEVFRRVPSRVIGRNPVAELHLARGDRSFLGSEA</sequence>
<keyword evidence="8" id="KW-1185">Reference proteome</keyword>
<evidence type="ECO:0000256" key="5">
    <source>
        <dbReference type="ARBA" id="ARBA00022833"/>
    </source>
</evidence>
<evidence type="ECO:0000313" key="8">
    <source>
        <dbReference type="Proteomes" id="UP000606490"/>
    </source>
</evidence>
<dbReference type="EMBL" id="JAEUXJ010000005">
    <property type="protein sequence ID" value="MBL6456648.1"/>
    <property type="molecule type" value="Genomic_DNA"/>
</dbReference>
<dbReference type="InterPro" id="IPR051013">
    <property type="entry name" value="MBL_superfamily_lactonases"/>
</dbReference>
<keyword evidence="4" id="KW-0378">Hydrolase</keyword>
<dbReference type="PANTHER" id="PTHR42978:SF7">
    <property type="entry name" value="METALLO-HYDROLASE RV2300C-RELATED"/>
    <property type="match status" value="1"/>
</dbReference>
<evidence type="ECO:0000313" key="7">
    <source>
        <dbReference type="EMBL" id="MBL6456648.1"/>
    </source>
</evidence>
<evidence type="ECO:0000259" key="6">
    <source>
        <dbReference type="SMART" id="SM00849"/>
    </source>
</evidence>
<dbReference type="SUPFAM" id="SSF56281">
    <property type="entry name" value="Metallo-hydrolase/oxidoreductase"/>
    <property type="match status" value="1"/>
</dbReference>
<keyword evidence="3" id="KW-0479">Metal-binding</keyword>
<comment type="caution">
    <text evidence="7">The sequence shown here is derived from an EMBL/GenBank/DDBJ whole genome shotgun (WGS) entry which is preliminary data.</text>
</comment>
<evidence type="ECO:0000256" key="1">
    <source>
        <dbReference type="ARBA" id="ARBA00001947"/>
    </source>
</evidence>
<comment type="similarity">
    <text evidence="2">Belongs to the metallo-beta-lactamase superfamily.</text>
</comment>
<keyword evidence="5" id="KW-0862">Zinc</keyword>
<dbReference type="PANTHER" id="PTHR42978">
    <property type="entry name" value="QUORUM-QUENCHING LACTONASE YTNP-RELATED-RELATED"/>
    <property type="match status" value="1"/>
</dbReference>
<protein>
    <submittedName>
        <fullName evidence="7">N-acyl homoserine lactonase family protein</fullName>
    </submittedName>
</protein>
<evidence type="ECO:0000256" key="4">
    <source>
        <dbReference type="ARBA" id="ARBA00022801"/>
    </source>
</evidence>
<gene>
    <name evidence="7" type="ORF">JMJ55_15035</name>
</gene>
<comment type="cofactor">
    <cofactor evidence="1">
        <name>Zn(2+)</name>
        <dbReference type="ChEBI" id="CHEBI:29105"/>
    </cofactor>
</comment>
<proteinExistence type="inferred from homology"/>
<dbReference type="InterPro" id="IPR001279">
    <property type="entry name" value="Metallo-B-lactamas"/>
</dbReference>
<evidence type="ECO:0000256" key="3">
    <source>
        <dbReference type="ARBA" id="ARBA00022723"/>
    </source>
</evidence>
<dbReference type="RefSeq" id="WP_202826367.1">
    <property type="nucleotide sequence ID" value="NZ_JAEUXJ010000005.1"/>
</dbReference>
<accession>A0ABS1V4M1</accession>
<evidence type="ECO:0000256" key="2">
    <source>
        <dbReference type="ARBA" id="ARBA00007749"/>
    </source>
</evidence>
<dbReference type="Proteomes" id="UP000606490">
    <property type="component" value="Unassembled WGS sequence"/>
</dbReference>
<dbReference type="Gene3D" id="3.60.15.10">
    <property type="entry name" value="Ribonuclease Z/Hydroxyacylglutathione hydrolase-like"/>
    <property type="match status" value="1"/>
</dbReference>